<organism evidence="3 4">
    <name type="scientific">Orbilia ellipsospora</name>
    <dbReference type="NCBI Taxonomy" id="2528407"/>
    <lineage>
        <taxon>Eukaryota</taxon>
        <taxon>Fungi</taxon>
        <taxon>Dikarya</taxon>
        <taxon>Ascomycota</taxon>
        <taxon>Pezizomycotina</taxon>
        <taxon>Orbiliomycetes</taxon>
        <taxon>Orbiliales</taxon>
        <taxon>Orbiliaceae</taxon>
        <taxon>Orbilia</taxon>
    </lineage>
</organism>
<dbReference type="Proteomes" id="UP001365542">
    <property type="component" value="Unassembled WGS sequence"/>
</dbReference>
<feature type="compositionally biased region" description="Basic and acidic residues" evidence="1">
    <location>
        <begin position="56"/>
        <end position="66"/>
    </location>
</feature>
<keyword evidence="2" id="KW-1133">Transmembrane helix</keyword>
<evidence type="ECO:0000313" key="3">
    <source>
        <dbReference type="EMBL" id="KAK6535404.1"/>
    </source>
</evidence>
<dbReference type="EMBL" id="JAVHJO010000010">
    <property type="protein sequence ID" value="KAK6535404.1"/>
    <property type="molecule type" value="Genomic_DNA"/>
</dbReference>
<feature type="region of interest" description="Disordered" evidence="1">
    <location>
        <begin position="46"/>
        <end position="66"/>
    </location>
</feature>
<gene>
    <name evidence="3" type="ORF">TWF694_001865</name>
</gene>
<reference evidence="3 4" key="1">
    <citation type="submission" date="2019-10" db="EMBL/GenBank/DDBJ databases">
        <authorList>
            <person name="Palmer J.M."/>
        </authorList>
    </citation>
    <scope>NUCLEOTIDE SEQUENCE [LARGE SCALE GENOMIC DNA]</scope>
    <source>
        <strain evidence="3 4">TWF694</strain>
    </source>
</reference>
<accession>A0AAV9X3T1</accession>
<comment type="caution">
    <text evidence="3">The sequence shown here is derived from an EMBL/GenBank/DDBJ whole genome shotgun (WGS) entry which is preliminary data.</text>
</comment>
<evidence type="ECO:0000256" key="2">
    <source>
        <dbReference type="SAM" id="Phobius"/>
    </source>
</evidence>
<name>A0AAV9X3T1_9PEZI</name>
<evidence type="ECO:0000256" key="1">
    <source>
        <dbReference type="SAM" id="MobiDB-lite"/>
    </source>
</evidence>
<feature type="transmembrane region" description="Helical" evidence="2">
    <location>
        <begin position="12"/>
        <end position="34"/>
    </location>
</feature>
<keyword evidence="2" id="KW-0472">Membrane</keyword>
<keyword evidence="2" id="KW-0812">Transmembrane</keyword>
<proteinExistence type="predicted"/>
<sequence>MLHDYDRVAIGIAKIVSIAMAMADVSFICIALVATNTTQLLASNTIPYSTSSSSNKGKERKDNKMNRCDAMQYAMYTARSHPAKTVMNPKKKKRILQDAVSS</sequence>
<dbReference type="AlphaFoldDB" id="A0AAV9X3T1"/>
<protein>
    <submittedName>
        <fullName evidence="3">Uncharacterized protein</fullName>
    </submittedName>
</protein>
<keyword evidence="4" id="KW-1185">Reference proteome</keyword>
<evidence type="ECO:0000313" key="4">
    <source>
        <dbReference type="Proteomes" id="UP001365542"/>
    </source>
</evidence>